<gene>
    <name evidence="4" type="ORF">pipiens_003476</name>
</gene>
<dbReference type="Proteomes" id="UP001562425">
    <property type="component" value="Unassembled WGS sequence"/>
</dbReference>
<feature type="compositionally biased region" description="Polar residues" evidence="2">
    <location>
        <begin position="1219"/>
        <end position="1233"/>
    </location>
</feature>
<feature type="region of interest" description="Disordered" evidence="2">
    <location>
        <begin position="2542"/>
        <end position="2561"/>
    </location>
</feature>
<feature type="region of interest" description="Disordered" evidence="2">
    <location>
        <begin position="1319"/>
        <end position="1404"/>
    </location>
</feature>
<feature type="compositionally biased region" description="Low complexity" evidence="2">
    <location>
        <begin position="901"/>
        <end position="920"/>
    </location>
</feature>
<feature type="compositionally biased region" description="Polar residues" evidence="2">
    <location>
        <begin position="1"/>
        <end position="14"/>
    </location>
</feature>
<feature type="compositionally biased region" description="Low complexity" evidence="2">
    <location>
        <begin position="260"/>
        <end position="279"/>
    </location>
</feature>
<feature type="compositionally biased region" description="Low complexity" evidence="2">
    <location>
        <begin position="857"/>
        <end position="871"/>
    </location>
</feature>
<keyword evidence="1" id="KW-0175">Coiled coil</keyword>
<feature type="region of interest" description="Disordered" evidence="2">
    <location>
        <begin position="2732"/>
        <end position="2777"/>
    </location>
</feature>
<dbReference type="SMART" id="SM00233">
    <property type="entry name" value="PH"/>
    <property type="match status" value="1"/>
</dbReference>
<organism evidence="4 5">
    <name type="scientific">Culex pipiens pipiens</name>
    <name type="common">Northern house mosquito</name>
    <dbReference type="NCBI Taxonomy" id="38569"/>
    <lineage>
        <taxon>Eukaryota</taxon>
        <taxon>Metazoa</taxon>
        <taxon>Ecdysozoa</taxon>
        <taxon>Arthropoda</taxon>
        <taxon>Hexapoda</taxon>
        <taxon>Insecta</taxon>
        <taxon>Pterygota</taxon>
        <taxon>Neoptera</taxon>
        <taxon>Endopterygota</taxon>
        <taxon>Diptera</taxon>
        <taxon>Nematocera</taxon>
        <taxon>Culicoidea</taxon>
        <taxon>Culicidae</taxon>
        <taxon>Culicinae</taxon>
        <taxon>Culicini</taxon>
        <taxon>Culex</taxon>
        <taxon>Culex</taxon>
    </lineage>
</organism>
<feature type="coiled-coil region" evidence="1">
    <location>
        <begin position="2319"/>
        <end position="2346"/>
    </location>
</feature>
<feature type="region of interest" description="Disordered" evidence="2">
    <location>
        <begin position="1993"/>
        <end position="2013"/>
    </location>
</feature>
<feature type="compositionally biased region" description="Low complexity" evidence="2">
    <location>
        <begin position="409"/>
        <end position="420"/>
    </location>
</feature>
<accession>A0ABD1CXG7</accession>
<feature type="region of interest" description="Disordered" evidence="2">
    <location>
        <begin position="749"/>
        <end position="775"/>
    </location>
</feature>
<dbReference type="InterPro" id="IPR011993">
    <property type="entry name" value="PH-like_dom_sf"/>
</dbReference>
<feature type="region of interest" description="Disordered" evidence="2">
    <location>
        <begin position="2251"/>
        <end position="2270"/>
    </location>
</feature>
<feature type="region of interest" description="Disordered" evidence="2">
    <location>
        <begin position="2464"/>
        <end position="2489"/>
    </location>
</feature>
<sequence length="2936" mass="329319">MESKKLQQLQQANSHLAPIPQTKPPTFQQQNAADYRPSRASPVFQNHPQYQSFASPSSGSGERERLYQTAPRPTQHTHTPSQPGPPQPLTKLELQFQQLQREKIQAQIKTATEALAHQQQTFALRQQLNPPVPNYHLKQNLLQNLSQQHQQQIQHQQQQLQRNAPPSSLNLTSHFQPAQGPMKLTNHANIHDYGATAATNQHAINEAFYQQQQQKHIHAVINKTPNNMQSPAPNQIIIQQNIPGQVVNQACQTQISGVKNNQQQQNQKSPNSDSMSSPSHDGLERRKSGPVHTLKSPVTKRPLNAPVSMSGWLYKQGSDGLKVWRRRWFVLSEYILYYYKSQEEEKLLGTVLLPSYKISACFPEDKVYRKFAFKCEHTNMRTFVFAAETGESMTNWVRALTLATMMQGSSESETSPPSNNARSGDNSDSGIQTYQSQVCKTGASQGPVTPVSDNGGGSQPLYANAPPKPRRANDGGYSSPRYDPNAYPSPGGAGGGQTVYNDAIYGNAKRIERDLYIQKLIQQQQQQQAQLQQLQQQQQVQQQVQQLAMQQTPQRAFTNPFMYPNADRRTPDTYGPPRAALDKHMSDYEDIYNLTMLSKSLPAEDQTPSAATAAAGYRRPMSPLRYDGQNMPMRYTPNYLENNSPAQQQHVQMRARPVQSTIPRPHSADFLEYEARNPIGANSLNGVKGGKLKDGEPARAPRPKSSLDINRTPDNYYYSEASYAEKMRMQSASYLQRAANLGAVAGKEVPGAVNSSTVPRDGYYGGASSSNGRLDYDENVLHQGSASVPRAQRMTMNNLKKYPSQQEQFARSASARLPRKEEDPSARDGERKREESMKRLLEWKQRMLQSPLTRKMSQQQAQQLGLGSPGSTGNPFLSKSGQLQMEAEMYLEQEKQMQAQHQQQQLQQQQQQQQQQQMQHLRVDNKSNLEYNSYSSDDEELECSETVPPAEASDLDPKELPPPPSTSAGDDTLNTSQQSFSSATVSVSVAVDDTDDCSNIYENNSIAAASTPKTAKPLTSVGSFKEKMLPLEPPKYKPVYDHSSILKSPIQQPQTKQQTDQQTKPPEELHSNEDDAEDMSFEYTDEDLDEALQAEVSDETKTTIGDDMIDVSSENQSFYMPMTPKKPVLTNEVAEMKLTAMDILNSIQKGTSDPQDENTYIEMTNGLGGKCVFGDDLKSTYEMIMVQNSPPKADQEPLYMELSQLHSNSLEKKPKPDVSGSSKKNAPDSATSTLKKKQSDRNTLSKKHSKRNDLPDILKSNNSYLKSDDSSDADDESAKDHDKIKIKAARSRFSLSDTFRPASYYLGASSSTPLGDCIDSSDSEIVSPPPIPTTALPLDEHNNDEMFLSENFDTVKRRDKGSSKSNSRCSLLNPSDHRQPSQTSLSGSIDNKSQSSKNHYESNRSSLQSNLYLGSCYNVDGRYDNGSNTSSDYDLYRRLKVEPTVEDDASRRTSTSLSETESIELRRSSSKMDVATRNKRRPISEDSLNEIQVLGGYSIDETLSNASFDQYLGNLENVYVNSEKNSSSRMSWIHDSLTNLPAMDSFKNGHDNSIYYENVEMQPRAKSTTGNRTDDEAKAFYDSLEDVAAHEKVTLSPLKEKNLSIHDARCVSEDLMAAGRSNLNIEIVDSVTTMSSMDLDQRSSCTVFDLTQTTTPAHSRGNSNLSDSAPYYYSDLQSRDSPLSDISKLSDLARIKYPLKLNNQREVGVKKAGISHIHNPISHVKAANILTAAEKDHEIDQRNIYESDRMVDKNVNKMLEVSLSSNNSKNYYNNKMMNNKPSQLEEPRVSGEVNSSTSILASILKSSNSPSSNQVLAALSNQASASSKSSLNISTEMSASGDQLWEEDSLWRDNLRRASHMHAKSMESLDHLNAGSSMQSKLSTLNRKHLQRQAGKAITRDVTYVNDALLTKAQTMKKHHKAQNSSDDNDVYVQLASNTNMTDSASSDTTSDVYEVLRDETKYDIDRENIRQWDLMSSGLVNSANKCLETEGRDQYGRNGKQDLGGKLGGTGGGGASISVRNVKNIPKGALTVKPDPSDYRTDPKLVQGYYDPRQTEYYYQDQEGYIRPDISFESTHDLYTQAQLQRAQEINLQQHYQLQDIDRSLAAMNEESPGEKWPPNINQQQVFTPRGPQTPNHHQHHQQQDKSELRTLEMSAGDLLNRTHEELVLLLIQLRRQNSNTARSIEQCCTNIHDIQNSIRMSDGPSRAENLARLEALKKQLCELEKQYEKEKPLINLVDNMVKLGTLYRGAPGKGKSKSSSGSLHASESATLDRLEFNQRIQERRLLQEEQRQWDRLSPNHTELQSKVQQLYQIDQLLQEESGTLQSLQRDKEDLERALGGLKAKIMKGEAPAPAMEAARQQQHTLERELSRVHLMLAENSKKLEKTVADNARLEQELLVLRQKLQASRDTRGSQATLVPGQDGQYVGSATVVLESELRRVQRLVGDMQRQRNELSQAVRQLTDNSDSLHKQINKNGDSRSHIKKRSQGAAWVETDLDSLVSKDQGRHDSTLSLNVSEKQSSVYGRSDLDRSEAFESCSVDSDDLLEDSSGNPFGYPDKQEIKTVRIVKRESERRHRDREKDRSNASTHSLDQVLEEEAQIFEDYNNYHRAKSMPRGVSETHEAFVQNQDVQSYSSNLKDYYSMTANSQNSYPVSMIDRKADLYSGCDRTPIGKTSASKVSTLSLNSSMDGGSVEYSGLRTKTESIQSLTISEQSPVFQSEAAKQILHEMGAPQQGGSNGLSASERQKQKAEHMAQQNKHRRSVPKEKRRHHTAPHHVNAKQIEIMQSENDMNKNNVNWRARDDVDLEVTLRPRSNAPDVVRSAMGPREKISEHTIDKLLAAPSKILIPERYVPEQTPELSPEEKQRRQEKVEAIKKMLSETPMAGNDTSPNQPANAEKRQREHLLQLNQILAQQVMQMSKIVAGNPYHATNPQK</sequence>
<feature type="region of interest" description="Disordered" evidence="2">
    <location>
        <begin position="2569"/>
        <end position="2594"/>
    </location>
</feature>
<dbReference type="PROSITE" id="PS50003">
    <property type="entry name" value="PH_DOMAIN"/>
    <property type="match status" value="1"/>
</dbReference>
<feature type="compositionally biased region" description="Low complexity" evidence="2">
    <location>
        <begin position="1051"/>
        <end position="1064"/>
    </location>
</feature>
<feature type="compositionally biased region" description="Polar residues" evidence="2">
    <location>
        <begin position="966"/>
        <end position="980"/>
    </location>
</feature>
<feature type="region of interest" description="Disordered" evidence="2">
    <location>
        <begin position="1444"/>
        <end position="1479"/>
    </location>
</feature>
<feature type="compositionally biased region" description="Basic and acidic residues" evidence="2">
    <location>
        <begin position="818"/>
        <end position="835"/>
    </location>
</feature>
<feature type="domain" description="PH" evidence="3">
    <location>
        <begin position="306"/>
        <end position="405"/>
    </location>
</feature>
<feature type="compositionally biased region" description="Polar residues" evidence="2">
    <location>
        <begin position="800"/>
        <end position="811"/>
    </location>
</feature>
<feature type="compositionally biased region" description="Basic and acidic residues" evidence="2">
    <location>
        <begin position="2569"/>
        <end position="2585"/>
    </location>
</feature>
<evidence type="ECO:0000259" key="3">
    <source>
        <dbReference type="PROSITE" id="PS50003"/>
    </source>
</evidence>
<feature type="compositionally biased region" description="Basic and acidic residues" evidence="2">
    <location>
        <begin position="1353"/>
        <end position="1362"/>
    </location>
</feature>
<reference evidence="4 5" key="1">
    <citation type="submission" date="2024-05" db="EMBL/GenBank/DDBJ databases">
        <title>Culex pipiens pipiens assembly and annotation.</title>
        <authorList>
            <person name="Alout H."/>
            <person name="Durand T."/>
        </authorList>
    </citation>
    <scope>NUCLEOTIDE SEQUENCE [LARGE SCALE GENOMIC DNA]</scope>
    <source>
        <strain evidence="4">HA-2024</strain>
        <tissue evidence="4">Whole body</tissue>
    </source>
</reference>
<feature type="region of interest" description="Disordered" evidence="2">
    <location>
        <begin position="1048"/>
        <end position="1076"/>
    </location>
</feature>
<feature type="compositionally biased region" description="Basic residues" evidence="2">
    <location>
        <begin position="1234"/>
        <end position="1250"/>
    </location>
</feature>
<feature type="coiled-coil region" evidence="1">
    <location>
        <begin position="517"/>
        <end position="544"/>
    </location>
</feature>
<feature type="region of interest" description="Disordered" evidence="2">
    <location>
        <begin position="1208"/>
        <end position="1282"/>
    </location>
</feature>
<evidence type="ECO:0000313" key="5">
    <source>
        <dbReference type="Proteomes" id="UP001562425"/>
    </source>
</evidence>
<evidence type="ECO:0000256" key="1">
    <source>
        <dbReference type="SAM" id="Coils"/>
    </source>
</evidence>
<dbReference type="PANTHER" id="PTHR12752">
    <property type="entry name" value="PHOSPHOINOSITOL 3-PHOSPHATE-BINDING PROTEIN"/>
    <property type="match status" value="1"/>
</dbReference>
<dbReference type="InterPro" id="IPR040392">
    <property type="entry name" value="PKHA4-7_PH"/>
</dbReference>
<dbReference type="SUPFAM" id="SSF50729">
    <property type="entry name" value="PH domain-like"/>
    <property type="match status" value="1"/>
</dbReference>
<dbReference type="Pfam" id="PF00169">
    <property type="entry name" value="PH"/>
    <property type="match status" value="1"/>
</dbReference>
<feature type="region of interest" description="Disordered" evidence="2">
    <location>
        <begin position="800"/>
        <end position="835"/>
    </location>
</feature>
<proteinExistence type="predicted"/>
<dbReference type="InterPro" id="IPR057971">
    <property type="entry name" value="PKHA4-7_TBCA"/>
</dbReference>
<feature type="compositionally biased region" description="Basic residues" evidence="2">
    <location>
        <begin position="2759"/>
        <end position="2777"/>
    </location>
</feature>
<dbReference type="EMBL" id="JBEHCU010008795">
    <property type="protein sequence ID" value="KAL1381121.1"/>
    <property type="molecule type" value="Genomic_DNA"/>
</dbReference>
<feature type="region of interest" description="Disordered" evidence="2">
    <location>
        <begin position="258"/>
        <end position="302"/>
    </location>
</feature>
<feature type="compositionally biased region" description="Polar residues" evidence="2">
    <location>
        <begin position="1380"/>
        <end position="1404"/>
    </location>
</feature>
<feature type="compositionally biased region" description="Polar residues" evidence="2">
    <location>
        <begin position="1363"/>
        <end position="1373"/>
    </location>
</feature>
<dbReference type="CDD" id="cd13248">
    <property type="entry name" value="PH_PEPP1_2_3"/>
    <property type="match status" value="1"/>
</dbReference>
<feature type="coiled-coil region" evidence="1">
    <location>
        <begin position="89"/>
        <end position="121"/>
    </location>
</feature>
<feature type="compositionally biased region" description="Polar residues" evidence="2">
    <location>
        <begin position="421"/>
        <end position="447"/>
    </location>
</feature>
<feature type="compositionally biased region" description="Polar residues" evidence="2">
    <location>
        <begin position="2121"/>
        <end position="2137"/>
    </location>
</feature>
<feature type="region of interest" description="Disordered" evidence="2">
    <location>
        <begin position="901"/>
        <end position="986"/>
    </location>
</feature>
<feature type="region of interest" description="Disordered" evidence="2">
    <location>
        <begin position="2881"/>
        <end position="2902"/>
    </location>
</feature>
<feature type="region of interest" description="Disordered" evidence="2">
    <location>
        <begin position="681"/>
        <end position="711"/>
    </location>
</feature>
<feature type="compositionally biased region" description="Polar residues" evidence="2">
    <location>
        <begin position="71"/>
        <end position="81"/>
    </location>
</feature>
<feature type="region of interest" description="Disordered" evidence="2">
    <location>
        <begin position="407"/>
        <end position="494"/>
    </location>
</feature>
<keyword evidence="5" id="KW-1185">Reference proteome</keyword>
<feature type="region of interest" description="Disordered" evidence="2">
    <location>
        <begin position="851"/>
        <end position="878"/>
    </location>
</feature>
<evidence type="ECO:0000313" key="4">
    <source>
        <dbReference type="EMBL" id="KAL1381121.1"/>
    </source>
</evidence>
<feature type="region of interest" description="Disordered" evidence="2">
    <location>
        <begin position="2110"/>
        <end position="2149"/>
    </location>
</feature>
<name>A0ABD1CXG7_CULPP</name>
<dbReference type="Pfam" id="PF25541">
    <property type="entry name" value="TBCA_PH"/>
    <property type="match status" value="1"/>
</dbReference>
<evidence type="ECO:0000256" key="2">
    <source>
        <dbReference type="SAM" id="MobiDB-lite"/>
    </source>
</evidence>
<dbReference type="InterPro" id="IPR001849">
    <property type="entry name" value="PH_domain"/>
</dbReference>
<protein>
    <recommendedName>
        <fullName evidence="3">PH domain-containing protein</fullName>
    </recommendedName>
</protein>
<dbReference type="Gene3D" id="2.30.29.30">
    <property type="entry name" value="Pleckstrin-homology domain (PH domain)/Phosphotyrosine-binding domain (PTB)"/>
    <property type="match status" value="1"/>
</dbReference>
<feature type="region of interest" description="Disordered" evidence="2">
    <location>
        <begin position="1"/>
        <end position="89"/>
    </location>
</feature>
<feature type="compositionally biased region" description="Polar residues" evidence="2">
    <location>
        <begin position="43"/>
        <end position="60"/>
    </location>
</feature>
<comment type="caution">
    <text evidence="4">The sequence shown here is derived from an EMBL/GenBank/DDBJ whole genome shotgun (WGS) entry which is preliminary data.</text>
</comment>
<dbReference type="PANTHER" id="PTHR12752:SF9">
    <property type="entry name" value="KRAMER, ISOFORM I"/>
    <property type="match status" value="1"/>
</dbReference>